<dbReference type="PIRSF" id="PIRSF005457">
    <property type="entry name" value="Glx"/>
    <property type="match status" value="1"/>
</dbReference>
<feature type="binding site" evidence="7">
    <location>
        <position position="59"/>
    </location>
    <ligand>
        <name>Zn(2+)</name>
        <dbReference type="ChEBI" id="CHEBI:29105"/>
        <label>2</label>
    </ligand>
</feature>
<dbReference type="Pfam" id="PF16123">
    <property type="entry name" value="HAGH_C"/>
    <property type="match status" value="1"/>
</dbReference>
<dbReference type="CDD" id="cd07723">
    <property type="entry name" value="hydroxyacylglutathione_hydrolase_MBL-fold"/>
    <property type="match status" value="1"/>
</dbReference>
<dbReference type="Gene3D" id="3.60.15.10">
    <property type="entry name" value="Ribonuclease Z/Hydroxyacylglutathione hydrolase-like"/>
    <property type="match status" value="1"/>
</dbReference>
<feature type="binding site" evidence="7">
    <location>
        <position position="138"/>
    </location>
    <ligand>
        <name>Zn(2+)</name>
        <dbReference type="ChEBI" id="CHEBI:29105"/>
        <label>2</label>
    </ligand>
</feature>
<dbReference type="EC" id="3.1.2.6" evidence="7"/>
<dbReference type="GO" id="GO:0004416">
    <property type="term" value="F:hydroxyacylglutathione hydrolase activity"/>
    <property type="evidence" value="ECO:0007669"/>
    <property type="project" value="UniProtKB-EC"/>
</dbReference>
<dbReference type="InterPro" id="IPR001279">
    <property type="entry name" value="Metallo-B-lactamas"/>
</dbReference>
<feature type="domain" description="Metallo-beta-lactamase" evidence="8">
    <location>
        <begin position="23"/>
        <end position="176"/>
    </location>
</feature>
<keyword evidence="10" id="KW-1185">Reference proteome</keyword>
<keyword evidence="5 7" id="KW-0378">Hydrolase</keyword>
<dbReference type="InterPro" id="IPR017782">
    <property type="entry name" value="Hydroxyacylglutathione_Hdrlase"/>
</dbReference>
<dbReference type="Pfam" id="PF00753">
    <property type="entry name" value="Lactamase_B"/>
    <property type="match status" value="1"/>
</dbReference>
<dbReference type="SMART" id="SM00849">
    <property type="entry name" value="Lactamase_B"/>
    <property type="match status" value="1"/>
</dbReference>
<reference evidence="9 10" key="1">
    <citation type="submission" date="2020-08" db="EMBL/GenBank/DDBJ databases">
        <title>Whole genome sequence of Shewanella sp strain PS-2.</title>
        <authorList>
            <person name="Das S.K."/>
        </authorList>
    </citation>
    <scope>NUCLEOTIDE SEQUENCE [LARGE SCALE GENOMIC DNA]</scope>
    <source>
        <strain evidence="9 10">PS-2</strain>
    </source>
</reference>
<evidence type="ECO:0000259" key="8">
    <source>
        <dbReference type="SMART" id="SM00849"/>
    </source>
</evidence>
<evidence type="ECO:0000256" key="5">
    <source>
        <dbReference type="ARBA" id="ARBA00022801"/>
    </source>
</evidence>
<evidence type="ECO:0000256" key="2">
    <source>
        <dbReference type="ARBA" id="ARBA00004963"/>
    </source>
</evidence>
<comment type="caution">
    <text evidence="9">The sequence shown here is derived from an EMBL/GenBank/DDBJ whole genome shotgun (WGS) entry which is preliminary data.</text>
</comment>
<evidence type="ECO:0000256" key="4">
    <source>
        <dbReference type="ARBA" id="ARBA00022723"/>
    </source>
</evidence>
<comment type="pathway">
    <text evidence="2 7">Secondary metabolite metabolism; methylglyoxal degradation; (R)-lactate from methylglyoxal: step 2/2.</text>
</comment>
<keyword evidence="6 7" id="KW-0862">Zinc</keyword>
<dbReference type="NCBIfam" id="TIGR03413">
    <property type="entry name" value="GSH_gloB"/>
    <property type="match status" value="1"/>
</dbReference>
<evidence type="ECO:0000313" key="10">
    <source>
        <dbReference type="Proteomes" id="UP000829384"/>
    </source>
</evidence>
<accession>A0ABS9QTG9</accession>
<evidence type="ECO:0000256" key="3">
    <source>
        <dbReference type="ARBA" id="ARBA00006759"/>
    </source>
</evidence>
<dbReference type="RefSeq" id="WP_240130238.1">
    <property type="nucleotide sequence ID" value="NZ_JACSDI010000002.1"/>
</dbReference>
<evidence type="ECO:0000256" key="6">
    <source>
        <dbReference type="ARBA" id="ARBA00022833"/>
    </source>
</evidence>
<sequence>MLTITAINAFNDNYIWVLQQDTQQAVYVVDPGDANVVLDYLNAHQLTLAGILITHHHRDHTGGIAALVAYVEQTTGDTLAVYGPQSEAIQGVNIAIEPQITQTLSLALLDSPVQVLSVPGHTAGHIAYLVDGALFCGDTLFSGGCGRLFEGTPAQMWHSLRLLAALPAETRVYCAHEYTLANLKFAQAADPSNAKLKAYNEQATALRAQGKATIPSTIGLERSINPFLRAVTPTIVDSIKQQFCDQDLSNVDELTCFTLLRQWKDIF</sequence>
<comment type="function">
    <text evidence="7">Thiolesterase that catalyzes the hydrolysis of S-D-lactoyl-glutathione to form glutathione and D-lactic acid.</text>
</comment>
<protein>
    <recommendedName>
        <fullName evidence="7">Hydroxyacylglutathione hydrolase</fullName>
        <ecNumber evidence="7">3.1.2.6</ecNumber>
    </recommendedName>
    <alternativeName>
        <fullName evidence="7">Glyoxalase II</fullName>
        <shortName evidence="7">Glx II</shortName>
    </alternativeName>
</protein>
<dbReference type="InterPro" id="IPR032282">
    <property type="entry name" value="HAGH_C"/>
</dbReference>
<dbReference type="InterPro" id="IPR035680">
    <property type="entry name" value="Clx_II_MBL"/>
</dbReference>
<comment type="similarity">
    <text evidence="3 7">Belongs to the metallo-beta-lactamase superfamily. Glyoxalase II family.</text>
</comment>
<proteinExistence type="inferred from homology"/>
<comment type="subunit">
    <text evidence="7">Monomer.</text>
</comment>
<dbReference type="SUPFAM" id="SSF56281">
    <property type="entry name" value="Metallo-hydrolase/oxidoreductase"/>
    <property type="match status" value="1"/>
</dbReference>
<feature type="binding site" evidence="7">
    <location>
        <position position="138"/>
    </location>
    <ligand>
        <name>Zn(2+)</name>
        <dbReference type="ChEBI" id="CHEBI:29105"/>
        <label>1</label>
    </ligand>
</feature>
<dbReference type="InterPro" id="IPR050110">
    <property type="entry name" value="Glyoxalase_II_hydrolase"/>
</dbReference>
<feature type="binding site" evidence="7">
    <location>
        <position position="57"/>
    </location>
    <ligand>
        <name>Zn(2+)</name>
        <dbReference type="ChEBI" id="CHEBI:29105"/>
        <label>1</label>
    </ligand>
</feature>
<comment type="cofactor">
    <cofactor evidence="7">
        <name>Zn(2+)</name>
        <dbReference type="ChEBI" id="CHEBI:29105"/>
    </cofactor>
    <text evidence="7">Binds 2 Zn(2+) ions per subunit.</text>
</comment>
<comment type="catalytic activity">
    <reaction evidence="1 7">
        <text>an S-(2-hydroxyacyl)glutathione + H2O = a 2-hydroxy carboxylate + glutathione + H(+)</text>
        <dbReference type="Rhea" id="RHEA:21864"/>
        <dbReference type="ChEBI" id="CHEBI:15377"/>
        <dbReference type="ChEBI" id="CHEBI:15378"/>
        <dbReference type="ChEBI" id="CHEBI:57925"/>
        <dbReference type="ChEBI" id="CHEBI:58896"/>
        <dbReference type="ChEBI" id="CHEBI:71261"/>
        <dbReference type="EC" id="3.1.2.6"/>
    </reaction>
</comment>
<evidence type="ECO:0000256" key="7">
    <source>
        <dbReference type="HAMAP-Rule" id="MF_01374"/>
    </source>
</evidence>
<dbReference type="EMBL" id="JACSDI010000002">
    <property type="protein sequence ID" value="MCG9963512.1"/>
    <property type="molecule type" value="Genomic_DNA"/>
</dbReference>
<gene>
    <name evidence="7 9" type="primary">gloB</name>
    <name evidence="9" type="ORF">H9J30_06220</name>
</gene>
<dbReference type="PANTHER" id="PTHR43705:SF1">
    <property type="entry name" value="HYDROXYACYLGLUTATHIONE HYDROLASE GLOB"/>
    <property type="match status" value="1"/>
</dbReference>
<feature type="binding site" evidence="7">
    <location>
        <position position="60"/>
    </location>
    <ligand>
        <name>Zn(2+)</name>
        <dbReference type="ChEBI" id="CHEBI:29105"/>
        <label>2</label>
    </ligand>
</feature>
<feature type="binding site" evidence="7">
    <location>
        <position position="55"/>
    </location>
    <ligand>
        <name>Zn(2+)</name>
        <dbReference type="ChEBI" id="CHEBI:29105"/>
        <label>1</label>
    </ligand>
</feature>
<evidence type="ECO:0000256" key="1">
    <source>
        <dbReference type="ARBA" id="ARBA00001623"/>
    </source>
</evidence>
<dbReference type="InterPro" id="IPR036866">
    <property type="entry name" value="RibonucZ/Hydroxyglut_hydro"/>
</dbReference>
<feature type="binding site" evidence="7">
    <location>
        <position position="121"/>
    </location>
    <ligand>
        <name>Zn(2+)</name>
        <dbReference type="ChEBI" id="CHEBI:29105"/>
        <label>1</label>
    </ligand>
</feature>
<name>A0ABS9QTG9_9GAMM</name>
<organism evidence="9 10">
    <name type="scientific">Shewanella cutis</name>
    <dbReference type="NCBI Taxonomy" id="2766780"/>
    <lineage>
        <taxon>Bacteria</taxon>
        <taxon>Pseudomonadati</taxon>
        <taxon>Pseudomonadota</taxon>
        <taxon>Gammaproteobacteria</taxon>
        <taxon>Alteromonadales</taxon>
        <taxon>Shewanellaceae</taxon>
        <taxon>Shewanella</taxon>
    </lineage>
</organism>
<dbReference type="HAMAP" id="MF_01374">
    <property type="entry name" value="Glyoxalase_2"/>
    <property type="match status" value="1"/>
</dbReference>
<feature type="binding site" evidence="7">
    <location>
        <position position="176"/>
    </location>
    <ligand>
        <name>Zn(2+)</name>
        <dbReference type="ChEBI" id="CHEBI:29105"/>
        <label>2</label>
    </ligand>
</feature>
<dbReference type="PANTHER" id="PTHR43705">
    <property type="entry name" value="HYDROXYACYLGLUTATHIONE HYDROLASE"/>
    <property type="match status" value="1"/>
</dbReference>
<keyword evidence="4 7" id="KW-0479">Metal-binding</keyword>
<dbReference type="Proteomes" id="UP000829384">
    <property type="component" value="Unassembled WGS sequence"/>
</dbReference>
<evidence type="ECO:0000313" key="9">
    <source>
        <dbReference type="EMBL" id="MCG9963512.1"/>
    </source>
</evidence>